<sequence length="185" mass="20377">MTVATHDVKFFNAQDLINDPAFLAELLDLVNRSYSHPPKGQAKTEGFRFDDAAEMLARLGSGTCAVLFIEGVPVATASLIPWKGDSMDTDDFELSTVACPPEWRQNGLAEASCAAVEEVVVSQRSANPDSKNIRLWLLCGETRAAPYWKRKGFEETERRIVPAGTWGMAHDFAILTMCRPARKSA</sequence>
<organism evidence="2 3">
    <name type="scientific">Phyllosticta citribraziliensis</name>
    <dbReference type="NCBI Taxonomy" id="989973"/>
    <lineage>
        <taxon>Eukaryota</taxon>
        <taxon>Fungi</taxon>
        <taxon>Dikarya</taxon>
        <taxon>Ascomycota</taxon>
        <taxon>Pezizomycotina</taxon>
        <taxon>Dothideomycetes</taxon>
        <taxon>Dothideomycetes incertae sedis</taxon>
        <taxon>Botryosphaeriales</taxon>
        <taxon>Phyllostictaceae</taxon>
        <taxon>Phyllosticta</taxon>
    </lineage>
</organism>
<protein>
    <recommendedName>
        <fullName evidence="1">N-acetyltransferase domain-containing protein</fullName>
    </recommendedName>
</protein>
<evidence type="ECO:0000313" key="2">
    <source>
        <dbReference type="EMBL" id="KAK7544164.1"/>
    </source>
</evidence>
<gene>
    <name evidence="2" type="ORF">J3D65DRAFT_598827</name>
</gene>
<dbReference type="InterPro" id="IPR000182">
    <property type="entry name" value="GNAT_dom"/>
</dbReference>
<dbReference type="InterPro" id="IPR016181">
    <property type="entry name" value="Acyl_CoA_acyltransferase"/>
</dbReference>
<feature type="domain" description="N-acetyltransferase" evidence="1">
    <location>
        <begin position="8"/>
        <end position="173"/>
    </location>
</feature>
<evidence type="ECO:0000259" key="1">
    <source>
        <dbReference type="PROSITE" id="PS51186"/>
    </source>
</evidence>
<keyword evidence="3" id="KW-1185">Reference proteome</keyword>
<evidence type="ECO:0000313" key="3">
    <source>
        <dbReference type="Proteomes" id="UP001360953"/>
    </source>
</evidence>
<dbReference type="EMBL" id="JBBPEH010000001">
    <property type="protein sequence ID" value="KAK7544164.1"/>
    <property type="molecule type" value="Genomic_DNA"/>
</dbReference>
<dbReference type="SUPFAM" id="SSF55729">
    <property type="entry name" value="Acyl-CoA N-acyltransferases (Nat)"/>
    <property type="match status" value="1"/>
</dbReference>
<dbReference type="Proteomes" id="UP001360953">
    <property type="component" value="Unassembled WGS sequence"/>
</dbReference>
<dbReference type="GeneID" id="92030772"/>
<dbReference type="PROSITE" id="PS51186">
    <property type="entry name" value="GNAT"/>
    <property type="match status" value="1"/>
</dbReference>
<accession>A0ABR1M8F5</accession>
<name>A0ABR1M8F5_9PEZI</name>
<reference evidence="2 3" key="1">
    <citation type="submission" date="2024-04" db="EMBL/GenBank/DDBJ databases">
        <title>Phyllosticta paracitricarpa is synonymous to the EU quarantine fungus P. citricarpa based on phylogenomic analyses.</title>
        <authorList>
            <consortium name="Lawrence Berkeley National Laboratory"/>
            <person name="Van ingen-buijs V.A."/>
            <person name="Van westerhoven A.C."/>
            <person name="Haridas S."/>
            <person name="Skiadas P."/>
            <person name="Martin F."/>
            <person name="Groenewald J.Z."/>
            <person name="Crous P.W."/>
            <person name="Seidl M.F."/>
        </authorList>
    </citation>
    <scope>NUCLEOTIDE SEQUENCE [LARGE SCALE GENOMIC DNA]</scope>
    <source>
        <strain evidence="2 3">CPC 17464</strain>
    </source>
</reference>
<proteinExistence type="predicted"/>
<comment type="caution">
    <text evidence="2">The sequence shown here is derived from an EMBL/GenBank/DDBJ whole genome shotgun (WGS) entry which is preliminary data.</text>
</comment>
<dbReference type="Pfam" id="PF00583">
    <property type="entry name" value="Acetyltransf_1"/>
    <property type="match status" value="1"/>
</dbReference>
<dbReference type="RefSeq" id="XP_066659399.1">
    <property type="nucleotide sequence ID" value="XM_066797866.1"/>
</dbReference>
<dbReference type="Gene3D" id="3.40.630.30">
    <property type="match status" value="1"/>
</dbReference>